<evidence type="ECO:0000259" key="2">
    <source>
        <dbReference type="Pfam" id="PF13843"/>
    </source>
</evidence>
<dbReference type="RefSeq" id="XP_038072683.1">
    <property type="nucleotide sequence ID" value="XM_038216755.1"/>
</dbReference>
<dbReference type="InterPro" id="IPR029526">
    <property type="entry name" value="PGBD"/>
</dbReference>
<feature type="compositionally biased region" description="Acidic residues" evidence="1">
    <location>
        <begin position="89"/>
        <end position="99"/>
    </location>
</feature>
<proteinExistence type="predicted"/>
<dbReference type="EnsemblMetazoa" id="XM_038216755.1">
    <property type="protein sequence ID" value="XP_038072683.1"/>
    <property type="gene ID" value="LOC119741085"/>
</dbReference>
<dbReference type="Proteomes" id="UP000887568">
    <property type="component" value="Unplaced"/>
</dbReference>
<protein>
    <recommendedName>
        <fullName evidence="2">PiggyBac transposable element-derived protein domain-containing protein</fullName>
    </recommendedName>
</protein>
<dbReference type="AlphaFoldDB" id="A0A914B927"/>
<reference evidence="3" key="1">
    <citation type="submission" date="2022-11" db="UniProtKB">
        <authorList>
            <consortium name="EnsemblMetazoa"/>
        </authorList>
    </citation>
    <scope>IDENTIFICATION</scope>
</reference>
<feature type="compositionally biased region" description="Polar residues" evidence="1">
    <location>
        <begin position="164"/>
        <end position="173"/>
    </location>
</feature>
<keyword evidence="4" id="KW-1185">Reference proteome</keyword>
<feature type="compositionally biased region" description="Polar residues" evidence="1">
    <location>
        <begin position="54"/>
        <end position="72"/>
    </location>
</feature>
<evidence type="ECO:0000313" key="4">
    <source>
        <dbReference type="Proteomes" id="UP000887568"/>
    </source>
</evidence>
<dbReference type="Pfam" id="PF13843">
    <property type="entry name" value="DDE_Tnp_1_7"/>
    <property type="match status" value="1"/>
</dbReference>
<dbReference type="OMA" id="CECTMAG"/>
<evidence type="ECO:0000313" key="3">
    <source>
        <dbReference type="EnsemblMetazoa" id="XP_038072683.1"/>
    </source>
</evidence>
<feature type="region of interest" description="Disordered" evidence="1">
    <location>
        <begin position="54"/>
        <end position="173"/>
    </location>
</feature>
<dbReference type="PANTHER" id="PTHR46599:SF6">
    <property type="entry name" value="DUAL SPECIFICITY PHOSPHATASE 26"/>
    <property type="match status" value="1"/>
</dbReference>
<feature type="domain" description="PiggyBac transposable element-derived protein" evidence="2">
    <location>
        <begin position="204"/>
        <end position="552"/>
    </location>
</feature>
<feature type="compositionally biased region" description="Pro residues" evidence="1">
    <location>
        <begin position="131"/>
        <end position="160"/>
    </location>
</feature>
<feature type="compositionally biased region" description="Acidic residues" evidence="1">
    <location>
        <begin position="106"/>
        <end position="122"/>
    </location>
</feature>
<accession>A0A914B927</accession>
<dbReference type="PANTHER" id="PTHR46599">
    <property type="entry name" value="PIGGYBAC TRANSPOSABLE ELEMENT-DERIVED PROTEIN 4"/>
    <property type="match status" value="1"/>
</dbReference>
<sequence>MMKTERDIQETSCSMEPVRMLNVEIKTEPEFEVDDYYYEIENVWHNMKTMLKQDGQTTSTAEIKQEPGNTCPSDLDEDGVFAGEHSDESSSEFSEEEFSDASTCEQLEDDSESSTSDSDEDAPPPRKRPAFIPPKQAPPPPAPAQPATPAQPKPAAPAQPQPAGQVTSRDGTVWSNQPRAATKAEPPNILMQAMGPKNLGGASSPLELFSIFISVTMLQTILRYTNAEGLAKRGRGWIDIGMMELRSFIGLLFFLGLTKSGHERVKSFWQPGFFSRPLCECTMAGKRFQEILAVMCFDDKSTRTQRKQTDKFAPIRDVFEMFRSTLIRHFSPSDSLTVGEQLLAFRGRCSFKQYMPKKPAKYGLKFWTAVDSRTHYTYNMQPYVKEQGQRETQLGARVVKDMVEPVYGTGRNVTTDNFFTSKALADYLWTKNMTLVGMIKDNRKEVPDDMRKGQTRDRPVKSSHFRFTSTNTLVSFVPKQYRNVLLLSSMHHDATTNPRSKKPEIIDFYNSTKAGVDAVDQMCSVYNCARTSNRWPMVVFFHLLNCAGINAYVLFKQLHPRPSTSRHEFLEQLIMALTLPQVEIRRQHPERLRIHTVHAFAYVGKKVVYQARQQQQPTTRAPSARCRLCPPGVQRRSTRVCMGCERFVCKQHSTVQTARSFECEECAIGE</sequence>
<organism evidence="3 4">
    <name type="scientific">Patiria miniata</name>
    <name type="common">Bat star</name>
    <name type="synonym">Asterina miniata</name>
    <dbReference type="NCBI Taxonomy" id="46514"/>
    <lineage>
        <taxon>Eukaryota</taxon>
        <taxon>Metazoa</taxon>
        <taxon>Echinodermata</taxon>
        <taxon>Eleutherozoa</taxon>
        <taxon>Asterozoa</taxon>
        <taxon>Asteroidea</taxon>
        <taxon>Valvatacea</taxon>
        <taxon>Valvatida</taxon>
        <taxon>Asterinidae</taxon>
        <taxon>Patiria</taxon>
    </lineage>
</organism>
<evidence type="ECO:0000256" key="1">
    <source>
        <dbReference type="SAM" id="MobiDB-lite"/>
    </source>
</evidence>
<name>A0A914B927_PATMI</name>
<dbReference type="GeneID" id="119741085"/>